<accession>A0A2Z7DDE3</accession>
<feature type="compositionally biased region" description="Basic and acidic residues" evidence="1">
    <location>
        <begin position="74"/>
        <end position="97"/>
    </location>
</feature>
<gene>
    <name evidence="2" type="ORF">F511_13850</name>
</gene>
<name>A0A2Z7DDE3_9LAMI</name>
<keyword evidence="3" id="KW-1185">Reference proteome</keyword>
<protein>
    <submittedName>
        <fullName evidence="2">Uncharacterized protein</fullName>
    </submittedName>
</protein>
<evidence type="ECO:0000313" key="2">
    <source>
        <dbReference type="EMBL" id="KZV55061.1"/>
    </source>
</evidence>
<sequence length="97" mass="10725">MSGNHRPARRVAAPPRRATYAQSHDQRRAAATHGGRTPSCAKQRSSNAQHCVTRRARHGQHRAASACDMRIQARARDASHEEPPHAEAGGRFHDFVD</sequence>
<feature type="compositionally biased region" description="Polar residues" evidence="1">
    <location>
        <begin position="40"/>
        <end position="50"/>
    </location>
</feature>
<dbReference type="Proteomes" id="UP000250235">
    <property type="component" value="Unassembled WGS sequence"/>
</dbReference>
<reference evidence="2 3" key="1">
    <citation type="journal article" date="2015" name="Proc. Natl. Acad. Sci. U.S.A.">
        <title>The resurrection genome of Boea hygrometrica: A blueprint for survival of dehydration.</title>
        <authorList>
            <person name="Xiao L."/>
            <person name="Yang G."/>
            <person name="Zhang L."/>
            <person name="Yang X."/>
            <person name="Zhao S."/>
            <person name="Ji Z."/>
            <person name="Zhou Q."/>
            <person name="Hu M."/>
            <person name="Wang Y."/>
            <person name="Chen M."/>
            <person name="Xu Y."/>
            <person name="Jin H."/>
            <person name="Xiao X."/>
            <person name="Hu G."/>
            <person name="Bao F."/>
            <person name="Hu Y."/>
            <person name="Wan P."/>
            <person name="Li L."/>
            <person name="Deng X."/>
            <person name="Kuang T."/>
            <person name="Xiang C."/>
            <person name="Zhu J.K."/>
            <person name="Oliver M.J."/>
            <person name="He Y."/>
        </authorList>
    </citation>
    <scope>NUCLEOTIDE SEQUENCE [LARGE SCALE GENOMIC DNA]</scope>
    <source>
        <strain evidence="3">cv. XS01</strain>
    </source>
</reference>
<dbReference type="EMBL" id="KQ989021">
    <property type="protein sequence ID" value="KZV55061.1"/>
    <property type="molecule type" value="Genomic_DNA"/>
</dbReference>
<dbReference type="AlphaFoldDB" id="A0A2Z7DDE3"/>
<proteinExistence type="predicted"/>
<evidence type="ECO:0000313" key="3">
    <source>
        <dbReference type="Proteomes" id="UP000250235"/>
    </source>
</evidence>
<feature type="compositionally biased region" description="Basic residues" evidence="1">
    <location>
        <begin position="52"/>
        <end position="61"/>
    </location>
</feature>
<feature type="region of interest" description="Disordered" evidence="1">
    <location>
        <begin position="1"/>
        <end position="97"/>
    </location>
</feature>
<organism evidence="2 3">
    <name type="scientific">Dorcoceras hygrometricum</name>
    <dbReference type="NCBI Taxonomy" id="472368"/>
    <lineage>
        <taxon>Eukaryota</taxon>
        <taxon>Viridiplantae</taxon>
        <taxon>Streptophyta</taxon>
        <taxon>Embryophyta</taxon>
        <taxon>Tracheophyta</taxon>
        <taxon>Spermatophyta</taxon>
        <taxon>Magnoliopsida</taxon>
        <taxon>eudicotyledons</taxon>
        <taxon>Gunneridae</taxon>
        <taxon>Pentapetalae</taxon>
        <taxon>asterids</taxon>
        <taxon>lamiids</taxon>
        <taxon>Lamiales</taxon>
        <taxon>Gesneriaceae</taxon>
        <taxon>Didymocarpoideae</taxon>
        <taxon>Trichosporeae</taxon>
        <taxon>Loxocarpinae</taxon>
        <taxon>Dorcoceras</taxon>
    </lineage>
</organism>
<evidence type="ECO:0000256" key="1">
    <source>
        <dbReference type="SAM" id="MobiDB-lite"/>
    </source>
</evidence>